<evidence type="ECO:0000313" key="2">
    <source>
        <dbReference type="EMBL" id="EST48438.1"/>
    </source>
</evidence>
<evidence type="ECO:0000256" key="1">
    <source>
        <dbReference type="SAM" id="Coils"/>
    </source>
</evidence>
<keyword evidence="1" id="KW-0175">Coiled coil</keyword>
<keyword evidence="4" id="KW-1185">Reference proteome</keyword>
<protein>
    <submittedName>
        <fullName evidence="2">Uncharacterized protein</fullName>
    </submittedName>
</protein>
<proteinExistence type="predicted"/>
<name>V6LW13_9EUKA</name>
<dbReference type="Proteomes" id="UP000018208">
    <property type="component" value="Unassembled WGS sequence"/>
</dbReference>
<dbReference type="VEuPathDB" id="GiardiaDB:SS50377_28260"/>
<gene>
    <name evidence="2" type="ORF">SS50377_11388</name>
    <name evidence="3" type="ORF">SS50377_28260</name>
</gene>
<organism evidence="2">
    <name type="scientific">Spironucleus salmonicida</name>
    <dbReference type="NCBI Taxonomy" id="348837"/>
    <lineage>
        <taxon>Eukaryota</taxon>
        <taxon>Metamonada</taxon>
        <taxon>Diplomonadida</taxon>
        <taxon>Hexamitidae</taxon>
        <taxon>Hexamitinae</taxon>
        <taxon>Spironucleus</taxon>
    </lineage>
</organism>
<dbReference type="EMBL" id="KI545985">
    <property type="protein sequence ID" value="EST48438.1"/>
    <property type="molecule type" value="Genomic_DNA"/>
</dbReference>
<dbReference type="EMBL" id="AUWU02000008">
    <property type="protein sequence ID" value="KAH0570285.1"/>
    <property type="molecule type" value="Genomic_DNA"/>
</dbReference>
<sequence length="327" mass="38070">MRSLLATHRASLQDQLSIIAQSRQHRCDTDHTLDLNTLQIDSLKAENSELRQRQEKITTAVEHLRLLNQNFQKQLQANQEREIVHEQRELQFSEQSAQLERLQTDFQTLQGHNTHLTDQNAAQTAEIAAKICQIDTLQELLGALQADVEVAQLERQDPDLSIQQLTTTLKIQPSGAQVVMINDENLRENFALFRSRLPRRYELRNEVRDLFEFVSATFGAEPLRQMFEFEPTRENLLEVWDDQIEELVFSRIQDIIMHDEKFKKLVEIQVEDTNLAVMMACDIFTALMLGFHYYYDESNDRQLMPDLKLPVEGGFEAIIEGWDVESE</sequence>
<accession>V6LW13</accession>
<evidence type="ECO:0000313" key="3">
    <source>
        <dbReference type="EMBL" id="KAH0570285.1"/>
    </source>
</evidence>
<dbReference type="AlphaFoldDB" id="V6LW13"/>
<feature type="coiled-coil region" evidence="1">
    <location>
        <begin position="33"/>
        <end position="81"/>
    </location>
</feature>
<reference evidence="2 3" key="1">
    <citation type="journal article" date="2014" name="PLoS Genet.">
        <title>The Genome of Spironucleus salmonicida Highlights a Fish Pathogen Adapted to Fluctuating Environments.</title>
        <authorList>
            <person name="Xu F."/>
            <person name="Jerlstrom-Hultqvist J."/>
            <person name="Einarsson E."/>
            <person name="Astvaldsson A."/>
            <person name="Svard S.G."/>
            <person name="Andersson J.O."/>
        </authorList>
    </citation>
    <scope>NUCLEOTIDE SEQUENCE</scope>
    <source>
        <strain evidence="3">ATCC 50377</strain>
    </source>
</reference>
<reference evidence="3" key="2">
    <citation type="submission" date="2020-12" db="EMBL/GenBank/DDBJ databases">
        <title>New Spironucleus salmonicida genome in near-complete chromosomes.</title>
        <authorList>
            <person name="Xu F."/>
            <person name="Kurt Z."/>
            <person name="Jimenez-Gonzalez A."/>
            <person name="Astvaldsson A."/>
            <person name="Andersson J.O."/>
            <person name="Svard S.G."/>
        </authorList>
    </citation>
    <scope>NUCLEOTIDE SEQUENCE</scope>
    <source>
        <strain evidence="3">ATCC 50377</strain>
    </source>
</reference>
<evidence type="ECO:0000313" key="4">
    <source>
        <dbReference type="Proteomes" id="UP000018208"/>
    </source>
</evidence>